<reference evidence="4 5" key="1">
    <citation type="submission" date="2014-04" db="EMBL/GenBank/DDBJ databases">
        <title>Evolutionary Origins and Diversification of the Mycorrhizal Mutualists.</title>
        <authorList>
            <consortium name="DOE Joint Genome Institute"/>
            <consortium name="Mycorrhizal Genomics Consortium"/>
            <person name="Kohler A."/>
            <person name="Kuo A."/>
            <person name="Nagy L.G."/>
            <person name="Floudas D."/>
            <person name="Copeland A."/>
            <person name="Barry K.W."/>
            <person name="Cichocki N."/>
            <person name="Veneault-Fourrey C."/>
            <person name="LaButti K."/>
            <person name="Lindquist E.A."/>
            <person name="Lipzen A."/>
            <person name="Lundell T."/>
            <person name="Morin E."/>
            <person name="Murat C."/>
            <person name="Riley R."/>
            <person name="Ohm R."/>
            <person name="Sun H."/>
            <person name="Tunlid A."/>
            <person name="Henrissat B."/>
            <person name="Grigoriev I.V."/>
            <person name="Hibbett D.S."/>
            <person name="Martin F."/>
        </authorList>
    </citation>
    <scope>NUCLEOTIDE SEQUENCE [LARGE SCALE GENOMIC DNA]</scope>
    <source>
        <strain evidence="4 5">FD-317 M1</strain>
    </source>
</reference>
<dbReference type="Pfam" id="PF20152">
    <property type="entry name" value="DUF6534"/>
    <property type="match status" value="1"/>
</dbReference>
<proteinExistence type="predicted"/>
<keyword evidence="2" id="KW-1133">Transmembrane helix</keyword>
<feature type="region of interest" description="Disordered" evidence="1">
    <location>
        <begin position="256"/>
        <end position="306"/>
    </location>
</feature>
<name>A0A0D0BS21_9AGAR</name>
<sequence length="348" mass="38004">MATLDRTVQENVGPMVIAVTINTFLYGLCFLQFIRYFTSASRDHFWTRLLVSWELLIDTCHSAVAVYMLWLYVVDNFTNEGFIVTAPWPVSSIAMFSAFSVTPIQIYLSYRVKKLSGNWIVFSILLALTITDGSLSVALAASALQTPTLAAMKRIASLIQSWPAFTAATDVAISASLIYYLRKGQIRSRQTDHIVSRLIREAIETASSASFFSIMLVVSYSLWPTTMISLVFAFPMARVYTNSFLAILNSRRGLRGDPSDTDLPPPHKTTLLNPHGSTPTQSSTSGSSQGQIQSGGATNTTQTRSAATTTTATNFASSVALTDFESLQPSFYSGGSVANPETTRDSMV</sequence>
<evidence type="ECO:0000256" key="1">
    <source>
        <dbReference type="SAM" id="MobiDB-lite"/>
    </source>
</evidence>
<feature type="transmembrane region" description="Helical" evidence="2">
    <location>
        <begin position="120"/>
        <end position="141"/>
    </location>
</feature>
<dbReference type="OrthoDB" id="2562493at2759"/>
<dbReference type="HOGENOM" id="CLU_046025_2_0_1"/>
<evidence type="ECO:0000313" key="5">
    <source>
        <dbReference type="Proteomes" id="UP000053593"/>
    </source>
</evidence>
<keyword evidence="2" id="KW-0472">Membrane</keyword>
<keyword evidence="2" id="KW-0812">Transmembrane</keyword>
<dbReference type="PANTHER" id="PTHR40465">
    <property type="entry name" value="CHROMOSOME 1, WHOLE GENOME SHOTGUN SEQUENCE"/>
    <property type="match status" value="1"/>
</dbReference>
<evidence type="ECO:0000313" key="4">
    <source>
        <dbReference type="EMBL" id="KIK58066.1"/>
    </source>
</evidence>
<dbReference type="InterPro" id="IPR045339">
    <property type="entry name" value="DUF6534"/>
</dbReference>
<feature type="transmembrane region" description="Helical" evidence="2">
    <location>
        <begin position="161"/>
        <end position="181"/>
    </location>
</feature>
<evidence type="ECO:0000256" key="2">
    <source>
        <dbReference type="SAM" id="Phobius"/>
    </source>
</evidence>
<feature type="transmembrane region" description="Helical" evidence="2">
    <location>
        <begin position="86"/>
        <end position="108"/>
    </location>
</feature>
<feature type="transmembrane region" description="Helical" evidence="2">
    <location>
        <begin position="202"/>
        <end position="222"/>
    </location>
</feature>
<dbReference type="Proteomes" id="UP000053593">
    <property type="component" value="Unassembled WGS sequence"/>
</dbReference>
<dbReference type="PANTHER" id="PTHR40465:SF1">
    <property type="entry name" value="DUF6534 DOMAIN-CONTAINING PROTEIN"/>
    <property type="match status" value="1"/>
</dbReference>
<dbReference type="AlphaFoldDB" id="A0A0D0BS21"/>
<protein>
    <recommendedName>
        <fullName evidence="3">DUF6534 domain-containing protein</fullName>
    </recommendedName>
</protein>
<organism evidence="4 5">
    <name type="scientific">Collybiopsis luxurians FD-317 M1</name>
    <dbReference type="NCBI Taxonomy" id="944289"/>
    <lineage>
        <taxon>Eukaryota</taxon>
        <taxon>Fungi</taxon>
        <taxon>Dikarya</taxon>
        <taxon>Basidiomycota</taxon>
        <taxon>Agaricomycotina</taxon>
        <taxon>Agaricomycetes</taxon>
        <taxon>Agaricomycetidae</taxon>
        <taxon>Agaricales</taxon>
        <taxon>Marasmiineae</taxon>
        <taxon>Omphalotaceae</taxon>
        <taxon>Collybiopsis</taxon>
        <taxon>Collybiopsis luxurians</taxon>
    </lineage>
</organism>
<feature type="transmembrane region" description="Helical" evidence="2">
    <location>
        <begin position="55"/>
        <end position="74"/>
    </location>
</feature>
<gene>
    <name evidence="4" type="ORF">GYMLUDRAFT_45614</name>
</gene>
<accession>A0A0D0BS21</accession>
<keyword evidence="5" id="KW-1185">Reference proteome</keyword>
<feature type="domain" description="DUF6534" evidence="3">
    <location>
        <begin position="166"/>
        <end position="252"/>
    </location>
</feature>
<dbReference type="EMBL" id="KN834787">
    <property type="protein sequence ID" value="KIK58066.1"/>
    <property type="molecule type" value="Genomic_DNA"/>
</dbReference>
<evidence type="ECO:0000259" key="3">
    <source>
        <dbReference type="Pfam" id="PF20152"/>
    </source>
</evidence>
<feature type="compositionally biased region" description="Low complexity" evidence="1">
    <location>
        <begin position="276"/>
        <end position="306"/>
    </location>
</feature>
<feature type="transmembrane region" description="Helical" evidence="2">
    <location>
        <begin position="12"/>
        <end position="34"/>
    </location>
</feature>